<reference evidence="6" key="1">
    <citation type="submission" date="2016-10" db="EMBL/GenBank/DDBJ databases">
        <authorList>
            <person name="See-Too W.S."/>
        </authorList>
    </citation>
    <scope>NUCLEOTIDE SEQUENCE</scope>
    <source>
        <strain evidence="6">L10.15</strain>
    </source>
</reference>
<evidence type="ECO:0000313" key="6">
    <source>
        <dbReference type="EMBL" id="ANU27167.1"/>
    </source>
</evidence>
<keyword evidence="7" id="KW-1185">Reference proteome</keyword>
<dbReference type="AlphaFoldDB" id="A0A1B1S1U7"/>
<protein>
    <submittedName>
        <fullName evidence="6">MerR family transcriptional regulator</fullName>
    </submittedName>
</protein>
<dbReference type="Gene3D" id="1.10.1240.10">
    <property type="entry name" value="Methionine synthase domain"/>
    <property type="match status" value="1"/>
</dbReference>
<dbReference type="PANTHER" id="PTHR30204:SF67">
    <property type="entry name" value="HTH-TYPE TRANSCRIPTIONAL REGULATOR MLRA-RELATED"/>
    <property type="match status" value="1"/>
</dbReference>
<dbReference type="InterPro" id="IPR003759">
    <property type="entry name" value="Cbl-bd_cap"/>
</dbReference>
<accession>A0A1B1S1U7</accession>
<evidence type="ECO:0000259" key="5">
    <source>
        <dbReference type="PROSITE" id="PS51332"/>
    </source>
</evidence>
<feature type="domain" description="HTH merR-type" evidence="4">
    <location>
        <begin position="1"/>
        <end position="71"/>
    </location>
</feature>
<dbReference type="CDD" id="cd01104">
    <property type="entry name" value="HTH_MlrA-CarA"/>
    <property type="match status" value="1"/>
</dbReference>
<dbReference type="SUPFAM" id="SSF46955">
    <property type="entry name" value="Putative DNA-binding domain"/>
    <property type="match status" value="1"/>
</dbReference>
<dbReference type="CDD" id="cd02065">
    <property type="entry name" value="B12-binding_like"/>
    <property type="match status" value="1"/>
</dbReference>
<dbReference type="InterPro" id="IPR009061">
    <property type="entry name" value="DNA-bd_dom_put_sf"/>
</dbReference>
<evidence type="ECO:0000256" key="3">
    <source>
        <dbReference type="ARBA" id="ARBA00023163"/>
    </source>
</evidence>
<evidence type="ECO:0000256" key="2">
    <source>
        <dbReference type="ARBA" id="ARBA00023125"/>
    </source>
</evidence>
<dbReference type="InterPro" id="IPR047057">
    <property type="entry name" value="MerR_fam"/>
</dbReference>
<dbReference type="Pfam" id="PF13411">
    <property type="entry name" value="MerR_1"/>
    <property type="match status" value="1"/>
</dbReference>
<dbReference type="GO" id="GO:0031419">
    <property type="term" value="F:cobalamin binding"/>
    <property type="evidence" value="ECO:0007669"/>
    <property type="project" value="InterPro"/>
</dbReference>
<feature type="domain" description="B12-binding" evidence="5">
    <location>
        <begin position="176"/>
        <end position="295"/>
    </location>
</feature>
<evidence type="ECO:0000313" key="7">
    <source>
        <dbReference type="Proteomes" id="UP000053354"/>
    </source>
</evidence>
<dbReference type="EMBL" id="CP016540">
    <property type="protein sequence ID" value="ANU27167.1"/>
    <property type="molecule type" value="Genomic_DNA"/>
</dbReference>
<evidence type="ECO:0000256" key="1">
    <source>
        <dbReference type="ARBA" id="ARBA00023015"/>
    </source>
</evidence>
<gene>
    <name evidence="6" type="ORF">I858_009210</name>
</gene>
<dbReference type="PROSITE" id="PS51332">
    <property type="entry name" value="B12_BINDING"/>
    <property type="match status" value="1"/>
</dbReference>
<dbReference type="SUPFAM" id="SSF52242">
    <property type="entry name" value="Cobalamin (vitamin B12)-binding domain"/>
    <property type="match status" value="1"/>
</dbReference>
<dbReference type="GO" id="GO:0046872">
    <property type="term" value="F:metal ion binding"/>
    <property type="evidence" value="ECO:0007669"/>
    <property type="project" value="InterPro"/>
</dbReference>
<dbReference type="GO" id="GO:0003700">
    <property type="term" value="F:DNA-binding transcription factor activity"/>
    <property type="evidence" value="ECO:0007669"/>
    <property type="project" value="InterPro"/>
</dbReference>
<dbReference type="InterPro" id="IPR036724">
    <property type="entry name" value="Cobalamin-bd_sf"/>
</dbReference>
<dbReference type="Gene3D" id="3.40.50.280">
    <property type="entry name" value="Cobalamin-binding domain"/>
    <property type="match status" value="1"/>
</dbReference>
<dbReference type="GO" id="GO:0003677">
    <property type="term" value="F:DNA binding"/>
    <property type="evidence" value="ECO:0007669"/>
    <property type="project" value="UniProtKB-KW"/>
</dbReference>
<organism evidence="6 7">
    <name type="scientific">Planococcus versutus</name>
    <dbReference type="NCBI Taxonomy" id="1302659"/>
    <lineage>
        <taxon>Bacteria</taxon>
        <taxon>Bacillati</taxon>
        <taxon>Bacillota</taxon>
        <taxon>Bacilli</taxon>
        <taxon>Bacillales</taxon>
        <taxon>Caryophanaceae</taxon>
        <taxon>Planococcus</taxon>
    </lineage>
</organism>
<dbReference type="KEGG" id="pll:I858_009210"/>
<dbReference type="PANTHER" id="PTHR30204">
    <property type="entry name" value="REDOX-CYCLING DRUG-SENSING TRANSCRIPTIONAL ACTIVATOR SOXR"/>
    <property type="match status" value="1"/>
</dbReference>
<keyword evidence="2" id="KW-0238">DNA-binding</keyword>
<dbReference type="Proteomes" id="UP000053354">
    <property type="component" value="Chromosome"/>
</dbReference>
<dbReference type="SMART" id="SM00422">
    <property type="entry name" value="HTH_MERR"/>
    <property type="match status" value="1"/>
</dbReference>
<dbReference type="InterPro" id="IPR036594">
    <property type="entry name" value="Meth_synthase_dom"/>
</dbReference>
<dbReference type="Pfam" id="PF02310">
    <property type="entry name" value="B12-binding"/>
    <property type="match status" value="1"/>
</dbReference>
<proteinExistence type="predicted"/>
<dbReference type="Gene3D" id="1.10.1660.10">
    <property type="match status" value="1"/>
</dbReference>
<sequence length="295" mass="33822">MYNIKAAAKILDMPKVTIRSWETRYNAITPARTESGHRLYSDQNLEDLKWLKIQVQDNGIKISEAVKKLHVSRKKFIVPTNQDTEKETIEYSEQINQLFQAAAEMDTERFNYLLDLHFSLFHHQIVFFQIIAPLMVRIGTEWEDGVISIAHEHMITNIVQQRFNQFFRVFPILPNLPKVMALNPSGEHHQLGLLLFTLFLRENGFSVAYIGPDTPLEGLAELVTKQNFQLMCMSIAAPRLLPVANTYMDALSAANPGMQFVLGGPGVDCEQIQGNRSYLGSDIKTWHKWLDDQNF</sequence>
<dbReference type="RefSeq" id="WP_049693632.1">
    <property type="nucleotide sequence ID" value="NZ_CP016540.2"/>
</dbReference>
<keyword evidence="1" id="KW-0805">Transcription regulation</keyword>
<dbReference type="OrthoDB" id="9800334at2"/>
<dbReference type="PROSITE" id="PS50937">
    <property type="entry name" value="HTH_MERR_2"/>
    <property type="match status" value="1"/>
</dbReference>
<dbReference type="STRING" id="1302659.I858_009210"/>
<dbReference type="InterPro" id="IPR006158">
    <property type="entry name" value="Cobalamin-bd"/>
</dbReference>
<dbReference type="InterPro" id="IPR000551">
    <property type="entry name" value="MerR-type_HTH_dom"/>
</dbReference>
<keyword evidence="3" id="KW-0804">Transcription</keyword>
<evidence type="ECO:0000259" key="4">
    <source>
        <dbReference type="PROSITE" id="PS50937"/>
    </source>
</evidence>
<name>A0A1B1S1U7_9BACL</name>
<dbReference type="Pfam" id="PF02607">
    <property type="entry name" value="B12-binding_2"/>
    <property type="match status" value="1"/>
</dbReference>